<dbReference type="GO" id="GO:0035091">
    <property type="term" value="F:phosphatidylinositol binding"/>
    <property type="evidence" value="ECO:0007669"/>
    <property type="project" value="TreeGrafter"/>
</dbReference>
<accession>A0AA39X279</accession>
<comment type="caution">
    <text evidence="3">The sequence shown here is derived from an EMBL/GenBank/DDBJ whole genome shotgun (WGS) entry which is preliminary data.</text>
</comment>
<feature type="compositionally biased region" description="Polar residues" evidence="1">
    <location>
        <begin position="17"/>
        <end position="28"/>
    </location>
</feature>
<evidence type="ECO:0000259" key="2">
    <source>
        <dbReference type="Pfam" id="PF04366"/>
    </source>
</evidence>
<dbReference type="Proteomes" id="UP001175000">
    <property type="component" value="Unassembled WGS sequence"/>
</dbReference>
<feature type="region of interest" description="Disordered" evidence="1">
    <location>
        <begin position="279"/>
        <end position="301"/>
    </location>
</feature>
<protein>
    <recommendedName>
        <fullName evidence="2">Ysc84 actin-binding domain-containing protein</fullName>
    </recommendedName>
</protein>
<gene>
    <name evidence="3" type="ORF">B0T14DRAFT_88866</name>
</gene>
<feature type="compositionally biased region" description="Polar residues" evidence="1">
    <location>
        <begin position="115"/>
        <end position="127"/>
    </location>
</feature>
<feature type="domain" description="Ysc84 actin-binding" evidence="2">
    <location>
        <begin position="214"/>
        <end position="354"/>
    </location>
</feature>
<reference evidence="3" key="1">
    <citation type="submission" date="2023-06" db="EMBL/GenBank/DDBJ databases">
        <title>Genome-scale phylogeny and comparative genomics of the fungal order Sordariales.</title>
        <authorList>
            <consortium name="Lawrence Berkeley National Laboratory"/>
            <person name="Hensen N."/>
            <person name="Bonometti L."/>
            <person name="Westerberg I."/>
            <person name="Brannstrom I.O."/>
            <person name="Guillou S."/>
            <person name="Cros-Aarteil S."/>
            <person name="Calhoun S."/>
            <person name="Haridas S."/>
            <person name="Kuo A."/>
            <person name="Mondo S."/>
            <person name="Pangilinan J."/>
            <person name="Riley R."/>
            <person name="Labutti K."/>
            <person name="Andreopoulos B."/>
            <person name="Lipzen A."/>
            <person name="Chen C."/>
            <person name="Yanf M."/>
            <person name="Daum C."/>
            <person name="Ng V."/>
            <person name="Clum A."/>
            <person name="Steindorff A."/>
            <person name="Ohm R."/>
            <person name="Martin F."/>
            <person name="Silar P."/>
            <person name="Natvig D."/>
            <person name="Lalanne C."/>
            <person name="Gautier V."/>
            <person name="Ament-Velasquez S.L."/>
            <person name="Kruys A."/>
            <person name="Hutchinson M.I."/>
            <person name="Powell A.J."/>
            <person name="Barry K."/>
            <person name="Miller A.N."/>
            <person name="Grigoriev I.V."/>
            <person name="Debuchy R."/>
            <person name="Gladieux P."/>
            <person name="Thoren M.H."/>
            <person name="Johannesson H."/>
        </authorList>
    </citation>
    <scope>NUCLEOTIDE SEQUENCE</scope>
    <source>
        <strain evidence="3">CBS 606.72</strain>
    </source>
</reference>
<proteinExistence type="predicted"/>
<evidence type="ECO:0000313" key="3">
    <source>
        <dbReference type="EMBL" id="KAK0625900.1"/>
    </source>
</evidence>
<dbReference type="AlphaFoldDB" id="A0AA39X279"/>
<dbReference type="PANTHER" id="PTHR15629">
    <property type="entry name" value="SH3YL1 PROTEIN"/>
    <property type="match status" value="1"/>
</dbReference>
<feature type="region of interest" description="Disordered" evidence="1">
    <location>
        <begin position="1"/>
        <end position="29"/>
    </location>
</feature>
<dbReference type="PANTHER" id="PTHR15629:SF8">
    <property type="entry name" value="DUF500 DOMAIN PROTEIN (AFU_ORTHOLOGUE AFUA_5G07310)"/>
    <property type="match status" value="1"/>
</dbReference>
<evidence type="ECO:0000313" key="4">
    <source>
        <dbReference type="Proteomes" id="UP001175000"/>
    </source>
</evidence>
<organism evidence="3 4">
    <name type="scientific">Immersiella caudata</name>
    <dbReference type="NCBI Taxonomy" id="314043"/>
    <lineage>
        <taxon>Eukaryota</taxon>
        <taxon>Fungi</taxon>
        <taxon>Dikarya</taxon>
        <taxon>Ascomycota</taxon>
        <taxon>Pezizomycotina</taxon>
        <taxon>Sordariomycetes</taxon>
        <taxon>Sordariomycetidae</taxon>
        <taxon>Sordariales</taxon>
        <taxon>Lasiosphaeriaceae</taxon>
        <taxon>Immersiella</taxon>
    </lineage>
</organism>
<keyword evidence="4" id="KW-1185">Reference proteome</keyword>
<name>A0AA39X279_9PEZI</name>
<dbReference type="InterPro" id="IPR007461">
    <property type="entry name" value="Ysc84_actin-binding"/>
</dbReference>
<dbReference type="Pfam" id="PF04366">
    <property type="entry name" value="Ysc84"/>
    <property type="match status" value="1"/>
</dbReference>
<dbReference type="InterPro" id="IPR051702">
    <property type="entry name" value="SH3_domain_YSC84-like"/>
</dbReference>
<evidence type="ECO:0000256" key="1">
    <source>
        <dbReference type="SAM" id="MobiDB-lite"/>
    </source>
</evidence>
<feature type="compositionally biased region" description="Basic and acidic residues" evidence="1">
    <location>
        <begin position="279"/>
        <end position="289"/>
    </location>
</feature>
<sequence>MARVELDTQDPPRYESLQDNNTNHSSQDIAKDDLNYNNVNNDQQKHKHPQSIPPIALQVPPQPTPAWQHHLERIIGAVATPVNAIAVRRGTNSFIPESAARELWKATKILEGFTFSGSDTASSPSQQTTTRGRGHGRGHGHELIPASSLSAENCTALLILTTFRVGLRHVTISTGSGILLVRRPHPNPGPDTSSASSWAPPVLVKTTSLGAGPFAMGLDVSDRVYVIKTKEGLDMLLQGGGRTMTMGSAEGVVAVGRKGVGGGVGFPFGMGMGSSDKKERCEGCGREQSGEGGEGGEENRKGGVREALNQPIQCYVRSAGLYCGVQAEGVMITEREEENKGFYGRDVSVVRGVLPAGEEEKGFGDECKEGLNALRVVLGRAEAGREKVE</sequence>
<feature type="region of interest" description="Disordered" evidence="1">
    <location>
        <begin position="115"/>
        <end position="143"/>
    </location>
</feature>
<dbReference type="EMBL" id="JAULSU010000002">
    <property type="protein sequence ID" value="KAK0625900.1"/>
    <property type="molecule type" value="Genomic_DNA"/>
</dbReference>
<feature type="compositionally biased region" description="Basic and acidic residues" evidence="1">
    <location>
        <begin position="1"/>
        <end position="13"/>
    </location>
</feature>
<feature type="region of interest" description="Disordered" evidence="1">
    <location>
        <begin position="34"/>
        <end position="53"/>
    </location>
</feature>